<evidence type="ECO:0000256" key="2">
    <source>
        <dbReference type="ARBA" id="ARBA00022475"/>
    </source>
</evidence>
<feature type="transmembrane region" description="Helical" evidence="6">
    <location>
        <begin position="153"/>
        <end position="174"/>
    </location>
</feature>
<dbReference type="AlphaFoldDB" id="A0A5C8NS63"/>
<feature type="transmembrane region" description="Helical" evidence="6">
    <location>
        <begin position="81"/>
        <end position="105"/>
    </location>
</feature>
<organism evidence="7 8">
    <name type="scientific">Cerasibacillus terrae</name>
    <dbReference type="NCBI Taxonomy" id="2498845"/>
    <lineage>
        <taxon>Bacteria</taxon>
        <taxon>Bacillati</taxon>
        <taxon>Bacillota</taxon>
        <taxon>Bacilli</taxon>
        <taxon>Bacillales</taxon>
        <taxon>Bacillaceae</taxon>
        <taxon>Cerasibacillus</taxon>
    </lineage>
</organism>
<keyword evidence="5 6" id="KW-0472">Membrane</keyword>
<feature type="transmembrane region" description="Helical" evidence="6">
    <location>
        <begin position="274"/>
        <end position="303"/>
    </location>
</feature>
<dbReference type="RefSeq" id="WP_147667430.1">
    <property type="nucleotide sequence ID" value="NZ_VDUW01000005.1"/>
</dbReference>
<evidence type="ECO:0000313" key="7">
    <source>
        <dbReference type="EMBL" id="TXL64541.1"/>
    </source>
</evidence>
<reference evidence="7 8" key="1">
    <citation type="submission" date="2019-06" db="EMBL/GenBank/DDBJ databases">
        <title>Cerasibacillus sp. nov., isolated from maize field.</title>
        <authorList>
            <person name="Lin S.-Y."/>
            <person name="Tsai C.-F."/>
            <person name="Young C.-C."/>
        </authorList>
    </citation>
    <scope>NUCLEOTIDE SEQUENCE [LARGE SCALE GENOMIC DNA]</scope>
    <source>
        <strain evidence="7 8">CC-CFT480</strain>
    </source>
</reference>
<protein>
    <submittedName>
        <fullName evidence="7">Amino acid permease</fullName>
    </submittedName>
</protein>
<accession>A0A5C8NS63</accession>
<name>A0A5C8NS63_9BACI</name>
<feature type="transmembrane region" description="Helical" evidence="6">
    <location>
        <begin position="223"/>
        <end position="246"/>
    </location>
</feature>
<keyword evidence="4 6" id="KW-1133">Transmembrane helix</keyword>
<feature type="transmembrane region" description="Helical" evidence="6">
    <location>
        <begin position="414"/>
        <end position="436"/>
    </location>
</feature>
<dbReference type="GO" id="GO:0005886">
    <property type="term" value="C:plasma membrane"/>
    <property type="evidence" value="ECO:0007669"/>
    <property type="project" value="UniProtKB-SubCell"/>
</dbReference>
<feature type="transmembrane region" description="Helical" evidence="6">
    <location>
        <begin position="56"/>
        <end position="74"/>
    </location>
</feature>
<evidence type="ECO:0000256" key="5">
    <source>
        <dbReference type="ARBA" id="ARBA00023136"/>
    </source>
</evidence>
<dbReference type="GO" id="GO:0022857">
    <property type="term" value="F:transmembrane transporter activity"/>
    <property type="evidence" value="ECO:0007669"/>
    <property type="project" value="InterPro"/>
</dbReference>
<feature type="transmembrane region" description="Helical" evidence="6">
    <location>
        <begin position="324"/>
        <end position="342"/>
    </location>
</feature>
<evidence type="ECO:0000256" key="4">
    <source>
        <dbReference type="ARBA" id="ARBA00022989"/>
    </source>
</evidence>
<feature type="transmembrane region" description="Helical" evidence="6">
    <location>
        <begin position="30"/>
        <end position="50"/>
    </location>
</feature>
<comment type="caution">
    <text evidence="7">The sequence shown here is derived from an EMBL/GenBank/DDBJ whole genome shotgun (WGS) entry which is preliminary data.</text>
</comment>
<keyword evidence="2" id="KW-1003">Cell membrane</keyword>
<keyword evidence="8" id="KW-1185">Reference proteome</keyword>
<dbReference type="Pfam" id="PF13520">
    <property type="entry name" value="AA_permease_2"/>
    <property type="match status" value="1"/>
</dbReference>
<dbReference type="OrthoDB" id="3181223at2"/>
<feature type="transmembrane region" description="Helical" evidence="6">
    <location>
        <begin position="6"/>
        <end position="23"/>
    </location>
</feature>
<feature type="transmembrane region" description="Helical" evidence="6">
    <location>
        <begin position="390"/>
        <end position="408"/>
    </location>
</feature>
<dbReference type="PANTHER" id="PTHR42770:SF7">
    <property type="entry name" value="MEMBRANE PROTEIN"/>
    <property type="match status" value="1"/>
</dbReference>
<feature type="transmembrane region" description="Helical" evidence="6">
    <location>
        <begin position="125"/>
        <end position="146"/>
    </location>
</feature>
<dbReference type="Proteomes" id="UP000321574">
    <property type="component" value="Unassembled WGS sequence"/>
</dbReference>
<dbReference type="InterPro" id="IPR002293">
    <property type="entry name" value="AA/rel_permease1"/>
</dbReference>
<dbReference type="Gene3D" id="1.20.1740.10">
    <property type="entry name" value="Amino acid/polyamine transporter I"/>
    <property type="match status" value="1"/>
</dbReference>
<evidence type="ECO:0000256" key="3">
    <source>
        <dbReference type="ARBA" id="ARBA00022692"/>
    </source>
</evidence>
<dbReference type="PANTHER" id="PTHR42770">
    <property type="entry name" value="AMINO ACID TRANSPORTER-RELATED"/>
    <property type="match status" value="1"/>
</dbReference>
<feature type="transmembrane region" description="Helical" evidence="6">
    <location>
        <begin position="186"/>
        <end position="211"/>
    </location>
</feature>
<evidence type="ECO:0000256" key="1">
    <source>
        <dbReference type="ARBA" id="ARBA00004651"/>
    </source>
</evidence>
<evidence type="ECO:0000313" key="8">
    <source>
        <dbReference type="Proteomes" id="UP000321574"/>
    </source>
</evidence>
<dbReference type="EMBL" id="VDUW01000005">
    <property type="protein sequence ID" value="TXL64541.1"/>
    <property type="molecule type" value="Genomic_DNA"/>
</dbReference>
<feature type="transmembrane region" description="Helical" evidence="6">
    <location>
        <begin position="348"/>
        <end position="370"/>
    </location>
</feature>
<sequence>MSIFDVLFLAMGAMLGWGWVVLSGEWISKAGFLGSITAFMIGGLLVIFIGLTYAELAAAIPETGGGFIFVLRSFGEKTAYIAGWSVLFGYISVIAFEAVALPTVINYLIPVEHVGYLWTLGGWDVYFTWVLIGSGGAILLTVMNYFGIKPATILQSIFTVFIVAIGILLVLGAFKNGNTANLQPLFIDGFAGTMSVLIMIPFLFVGFDVIPQVAAEVKAPPKLIGRILVVSIISSIIFYLFIVYGVTTGLPKELLAVSELASADAMARIFGNQWFGVLLVFGGVAGIITSWNAFIIGGSRILYAMSVRNMIPKWFSYIHPKYKTPSNGIIFLGAVAFFAPFLGRPALVWIVDAGGIGIVIGYLLVSISFLKLRKTEPNLPRPYKIKNWKLVGVLAIILSIGFIALYLPGMPSALIWPAEWFIVAIWYLMGMTLFLFRSKDKPVTNQSSIAKKGL</sequence>
<evidence type="ECO:0000256" key="6">
    <source>
        <dbReference type="SAM" id="Phobius"/>
    </source>
</evidence>
<gene>
    <name evidence="7" type="ORF">FHP05_08650</name>
</gene>
<keyword evidence="3 6" id="KW-0812">Transmembrane</keyword>
<comment type="subcellular location">
    <subcellularLocation>
        <location evidence="1">Cell membrane</location>
        <topology evidence="1">Multi-pass membrane protein</topology>
    </subcellularLocation>
</comment>
<dbReference type="InterPro" id="IPR050367">
    <property type="entry name" value="APC_superfamily"/>
</dbReference>
<proteinExistence type="predicted"/>
<dbReference type="PIRSF" id="PIRSF006060">
    <property type="entry name" value="AA_transporter"/>
    <property type="match status" value="1"/>
</dbReference>